<keyword evidence="2" id="KW-0479">Metal-binding</keyword>
<dbReference type="Gene3D" id="3.30.70.20">
    <property type="match status" value="1"/>
</dbReference>
<dbReference type="InterPro" id="IPR017896">
    <property type="entry name" value="4Fe4S_Fe-S-bd"/>
</dbReference>
<organism evidence="7 8">
    <name type="scientific">Thermosipho melanesiensis</name>
    <dbReference type="NCBI Taxonomy" id="46541"/>
    <lineage>
        <taxon>Bacteria</taxon>
        <taxon>Thermotogati</taxon>
        <taxon>Thermotogota</taxon>
        <taxon>Thermotogae</taxon>
        <taxon>Thermotogales</taxon>
        <taxon>Fervidobacteriaceae</taxon>
        <taxon>Thermosipho</taxon>
    </lineage>
</organism>
<dbReference type="InterPro" id="IPR017900">
    <property type="entry name" value="4Fe4S_Fe_S_CS"/>
</dbReference>
<evidence type="ECO:0000256" key="4">
    <source>
        <dbReference type="ARBA" id="ARBA00023014"/>
    </source>
</evidence>
<dbReference type="Proteomes" id="UP000185490">
    <property type="component" value="Chromosome"/>
</dbReference>
<evidence type="ECO:0000256" key="2">
    <source>
        <dbReference type="ARBA" id="ARBA00022723"/>
    </source>
</evidence>
<dbReference type="PANTHER" id="PTHR42859">
    <property type="entry name" value="OXIDOREDUCTASE"/>
    <property type="match status" value="1"/>
</dbReference>
<feature type="region of interest" description="Disordered" evidence="5">
    <location>
        <begin position="78"/>
        <end position="97"/>
    </location>
</feature>
<dbReference type="PANTHER" id="PTHR42859:SF2">
    <property type="entry name" value="FERREDOXIN"/>
    <property type="match status" value="1"/>
</dbReference>
<keyword evidence="1" id="KW-0004">4Fe-4S</keyword>
<accession>A0ABM6GC62</accession>
<evidence type="ECO:0000256" key="1">
    <source>
        <dbReference type="ARBA" id="ARBA00022485"/>
    </source>
</evidence>
<protein>
    <submittedName>
        <fullName evidence="7">(4Fe-4S)-binding protein</fullName>
    </submittedName>
</protein>
<name>A0ABM6GC62_9BACT</name>
<evidence type="ECO:0000256" key="3">
    <source>
        <dbReference type="ARBA" id="ARBA00023004"/>
    </source>
</evidence>
<reference evidence="7 8" key="1">
    <citation type="submission" date="2014-02" db="EMBL/GenBank/DDBJ databases">
        <title>Diversity of Thermotogales isolates from hydrothermal vents.</title>
        <authorList>
            <person name="Haverkamp T.H.A."/>
            <person name="Lossouarn J."/>
            <person name="Geslin C."/>
            <person name="Nesbo C.L."/>
        </authorList>
    </citation>
    <scope>NUCLEOTIDE SEQUENCE [LARGE SCALE GENOMIC DNA]</scope>
    <source>
        <strain evidence="7 8">431</strain>
    </source>
</reference>
<feature type="domain" description="4Fe-4S ferredoxin-type" evidence="6">
    <location>
        <begin position="31"/>
        <end position="60"/>
    </location>
</feature>
<keyword evidence="3" id="KW-0408">Iron</keyword>
<evidence type="ECO:0000256" key="5">
    <source>
        <dbReference type="SAM" id="MobiDB-lite"/>
    </source>
</evidence>
<dbReference type="SUPFAM" id="SSF54862">
    <property type="entry name" value="4Fe-4S ferredoxins"/>
    <property type="match status" value="1"/>
</dbReference>
<dbReference type="PROSITE" id="PS00198">
    <property type="entry name" value="4FE4S_FER_1"/>
    <property type="match status" value="2"/>
</dbReference>
<dbReference type="Pfam" id="PF14697">
    <property type="entry name" value="Fer4_21"/>
    <property type="match status" value="1"/>
</dbReference>
<dbReference type="InterPro" id="IPR050294">
    <property type="entry name" value="RnfB_subfamily"/>
</dbReference>
<dbReference type="RefSeq" id="WP_012056251.1">
    <property type="nucleotide sequence ID" value="NZ_CP007389.1"/>
</dbReference>
<evidence type="ECO:0000313" key="8">
    <source>
        <dbReference type="Proteomes" id="UP000185490"/>
    </source>
</evidence>
<evidence type="ECO:0000259" key="6">
    <source>
        <dbReference type="PROSITE" id="PS51379"/>
    </source>
</evidence>
<keyword evidence="8" id="KW-1185">Reference proteome</keyword>
<proteinExistence type="predicted"/>
<dbReference type="PROSITE" id="PS51379">
    <property type="entry name" value="4FE4S_FER_2"/>
    <property type="match status" value="2"/>
</dbReference>
<gene>
    <name evidence="7" type="ORF">BW47_00075</name>
</gene>
<feature type="domain" description="4Fe-4S ferredoxin-type" evidence="6">
    <location>
        <begin position="1"/>
        <end position="30"/>
    </location>
</feature>
<evidence type="ECO:0000313" key="7">
    <source>
        <dbReference type="EMBL" id="APT73098.1"/>
    </source>
</evidence>
<keyword evidence="4" id="KW-0411">Iron-sulfur</keyword>
<sequence>MPWIRESDCIKCKFCVNVCPVEGAIIMKEDGFPYINNEICTRCGLCMEKCPKNAIRPNYENPSLRGFGRGNGMGKGFGKGMGRGLGRRGIGRRGDFS</sequence>
<dbReference type="EMBL" id="CP007389">
    <property type="protein sequence ID" value="APT73098.1"/>
    <property type="molecule type" value="Genomic_DNA"/>
</dbReference>